<protein>
    <submittedName>
        <fullName evidence="3">Uncharacterized protein</fullName>
    </submittedName>
</protein>
<dbReference type="Proteomes" id="UP000261174">
    <property type="component" value="Unassembled WGS sequence"/>
</dbReference>
<keyword evidence="2" id="KW-0812">Transmembrane</keyword>
<proteinExistence type="predicted"/>
<reference evidence="3 4" key="1">
    <citation type="submission" date="2018-08" db="EMBL/GenBank/DDBJ databases">
        <title>Chitinophaga sp. K20C18050901, a novel bacterium isolated from forest soil.</title>
        <authorList>
            <person name="Wang C."/>
        </authorList>
    </citation>
    <scope>NUCLEOTIDE SEQUENCE [LARGE SCALE GENOMIC DNA]</scope>
    <source>
        <strain evidence="3 4">K20C18050901</strain>
    </source>
</reference>
<organism evidence="3 4">
    <name type="scientific">Chitinophaga silvisoli</name>
    <dbReference type="NCBI Taxonomy" id="2291814"/>
    <lineage>
        <taxon>Bacteria</taxon>
        <taxon>Pseudomonadati</taxon>
        <taxon>Bacteroidota</taxon>
        <taxon>Chitinophagia</taxon>
        <taxon>Chitinophagales</taxon>
        <taxon>Chitinophagaceae</taxon>
        <taxon>Chitinophaga</taxon>
    </lineage>
</organism>
<accession>A0A3E1P4G0</accession>
<feature type="compositionally biased region" description="Polar residues" evidence="1">
    <location>
        <begin position="349"/>
        <end position="363"/>
    </location>
</feature>
<keyword evidence="2" id="KW-0472">Membrane</keyword>
<gene>
    <name evidence="3" type="ORF">DXN04_06685</name>
</gene>
<keyword evidence="4" id="KW-1185">Reference proteome</keyword>
<keyword evidence="2" id="KW-1133">Transmembrane helix</keyword>
<dbReference type="EMBL" id="QTJV01000002">
    <property type="protein sequence ID" value="RFM35079.1"/>
    <property type="molecule type" value="Genomic_DNA"/>
</dbReference>
<feature type="transmembrane region" description="Helical" evidence="2">
    <location>
        <begin position="263"/>
        <end position="282"/>
    </location>
</feature>
<evidence type="ECO:0000256" key="1">
    <source>
        <dbReference type="SAM" id="MobiDB-lite"/>
    </source>
</evidence>
<comment type="caution">
    <text evidence="3">The sequence shown here is derived from an EMBL/GenBank/DDBJ whole genome shotgun (WGS) entry which is preliminary data.</text>
</comment>
<evidence type="ECO:0000256" key="2">
    <source>
        <dbReference type="SAM" id="Phobius"/>
    </source>
</evidence>
<dbReference type="OrthoDB" id="677448at2"/>
<feature type="region of interest" description="Disordered" evidence="1">
    <location>
        <begin position="332"/>
        <end position="372"/>
    </location>
</feature>
<dbReference type="RefSeq" id="WP_116852563.1">
    <property type="nucleotide sequence ID" value="NZ_QTJV01000002.1"/>
</dbReference>
<evidence type="ECO:0000313" key="3">
    <source>
        <dbReference type="EMBL" id="RFM35079.1"/>
    </source>
</evidence>
<sequence length="372" mass="40614">MIPKGHDIANELQEIIPGAQWPQKAPLSGVPAGYFESLPAIILDKVHQVDVKEELQGISLMLATAPKTFPMAVPQGYFEQLPAAILARIQEPELTGFSRISALTPPPNGYFGQLSAQVMQKIKMEEAASELAAISPLLASLSKTTPFSLPEGYFEQLPARLLQQIQEEESISPFAELTKTAPFSMPEGYFEQLSAQVMQKVRSEEVADELAEISPLLAGAPKAMPFSVPTDYFNQLDTQVAAIAQQATKVVNMRPRRMQFYKWAAAACMIALVGTSGLYYMLHTQQRPASASTINLAEASLSDVSDQEILEYLQNHMDAFDKEELMGLTAGTPKTTTTATESTPLPGELSTQDIESYLENTGSLKEESPITN</sequence>
<feature type="compositionally biased region" description="Low complexity" evidence="1">
    <location>
        <begin position="332"/>
        <end position="347"/>
    </location>
</feature>
<dbReference type="AlphaFoldDB" id="A0A3E1P4G0"/>
<evidence type="ECO:0000313" key="4">
    <source>
        <dbReference type="Proteomes" id="UP000261174"/>
    </source>
</evidence>
<name>A0A3E1P4G0_9BACT</name>